<comment type="subcellular location">
    <subcellularLocation>
        <location evidence="1">Cell membrane</location>
        <topology evidence="1">Multi-pass membrane protein</topology>
    </subcellularLocation>
</comment>
<proteinExistence type="predicted"/>
<feature type="transmembrane region" description="Helical" evidence="6">
    <location>
        <begin position="316"/>
        <end position="333"/>
    </location>
</feature>
<dbReference type="GO" id="GO:0043190">
    <property type="term" value="C:ATP-binding cassette (ABC) transporter complex"/>
    <property type="evidence" value="ECO:0007669"/>
    <property type="project" value="TreeGrafter"/>
</dbReference>
<dbReference type="Pfam" id="PF03739">
    <property type="entry name" value="LptF_LptG"/>
    <property type="match status" value="1"/>
</dbReference>
<dbReference type="Proteomes" id="UP000029221">
    <property type="component" value="Unassembled WGS sequence"/>
</dbReference>
<comment type="caution">
    <text evidence="7">The sequence shown here is derived from an EMBL/GenBank/DDBJ whole genome shotgun (WGS) entry which is preliminary data.</text>
</comment>
<feature type="transmembrane region" description="Helical" evidence="6">
    <location>
        <begin position="291"/>
        <end position="310"/>
    </location>
</feature>
<name>A0A090Q1V6_9FLAO</name>
<dbReference type="EMBL" id="BBML01000004">
    <property type="protein sequence ID" value="GAK97044.1"/>
    <property type="molecule type" value="Genomic_DNA"/>
</dbReference>
<dbReference type="AlphaFoldDB" id="A0A090Q1V6"/>
<organism evidence="7 8">
    <name type="scientific">Nonlabens tegetincola</name>
    <dbReference type="NCBI Taxonomy" id="323273"/>
    <lineage>
        <taxon>Bacteria</taxon>
        <taxon>Pseudomonadati</taxon>
        <taxon>Bacteroidota</taxon>
        <taxon>Flavobacteriia</taxon>
        <taxon>Flavobacteriales</taxon>
        <taxon>Flavobacteriaceae</taxon>
        <taxon>Nonlabens</taxon>
    </lineage>
</organism>
<keyword evidence="4 6" id="KW-1133">Transmembrane helix</keyword>
<feature type="transmembrane region" description="Helical" evidence="6">
    <location>
        <begin position="20"/>
        <end position="43"/>
    </location>
</feature>
<evidence type="ECO:0000256" key="6">
    <source>
        <dbReference type="SAM" id="Phobius"/>
    </source>
</evidence>
<protein>
    <submittedName>
        <fullName evidence="7">Membrane protein</fullName>
    </submittedName>
</protein>
<evidence type="ECO:0000256" key="5">
    <source>
        <dbReference type="ARBA" id="ARBA00023136"/>
    </source>
</evidence>
<gene>
    <name evidence="7" type="ORF">JCM19294_550</name>
</gene>
<dbReference type="GO" id="GO:0015920">
    <property type="term" value="P:lipopolysaccharide transport"/>
    <property type="evidence" value="ECO:0007669"/>
    <property type="project" value="TreeGrafter"/>
</dbReference>
<reference evidence="7" key="1">
    <citation type="journal article" date="2014" name="Genome Announc.">
        <title>Draft Genome Sequences of Marine Flavobacterium Nonlabens Strains NR17, NR24, NR27, NR32, NR33, and Ara13.</title>
        <authorList>
            <person name="Nakanishi M."/>
            <person name="Meirelles P."/>
            <person name="Suzuki R."/>
            <person name="Takatani N."/>
            <person name="Mino S."/>
            <person name="Suda W."/>
            <person name="Oshima K."/>
            <person name="Hattori M."/>
            <person name="Ohkuma M."/>
            <person name="Hosokawa M."/>
            <person name="Miyashita K."/>
            <person name="Thompson F.L."/>
            <person name="Niwa A."/>
            <person name="Sawabe T."/>
            <person name="Sawabe T."/>
        </authorList>
    </citation>
    <scope>NUCLEOTIDE SEQUENCE [LARGE SCALE GENOMIC DNA]</scope>
    <source>
        <strain evidence="7">JCM 19294</strain>
    </source>
</reference>
<sequence length="397" mass="45395">MAENYEFAAMKSNGISLQRAMRSLTIIILSIGITSFFFANTVIPWGNLKQKNLINNIKRMKPAMAIVEGSFEQLGDYNIKVTKKSGDNGRFLEDVIIHKKTPNRTGNFTVIKSKKGELKSSLKSDVIQLVLYDGNYYEEMIPKTAEQRISLPFIKGEFKEYELNVDVSELNEVDLDTETVTDNQKMLRINELKERIDTFVNTFEQNMKVYHQTQHTKWTPENIDNRVKEIDSIVYKENFFDTMSIFDQRRAIENAINRSKSDRSAIQSRIFFEKTENERLWKHEIEIHKKYVLGIACIILFFIGAPLGAIIRKGGLGLPLVVAVVFFLAYHFINIGAEQSATRGAIPVWLGAWLGTMIIFPIGVILTYRATSDQGFFDVGGAMDSLFRIFKKKPNKA</sequence>
<dbReference type="PANTHER" id="PTHR33529:SF6">
    <property type="entry name" value="YJGP_YJGQ FAMILY PERMEASE"/>
    <property type="match status" value="1"/>
</dbReference>
<dbReference type="InterPro" id="IPR005495">
    <property type="entry name" value="LptG/LptF_permease"/>
</dbReference>
<evidence type="ECO:0000256" key="3">
    <source>
        <dbReference type="ARBA" id="ARBA00022692"/>
    </source>
</evidence>
<keyword evidence="3 6" id="KW-0812">Transmembrane</keyword>
<evidence type="ECO:0000256" key="2">
    <source>
        <dbReference type="ARBA" id="ARBA00022475"/>
    </source>
</evidence>
<feature type="transmembrane region" description="Helical" evidence="6">
    <location>
        <begin position="345"/>
        <end position="368"/>
    </location>
</feature>
<evidence type="ECO:0000256" key="1">
    <source>
        <dbReference type="ARBA" id="ARBA00004651"/>
    </source>
</evidence>
<accession>A0A090Q1V6</accession>
<keyword evidence="5 6" id="KW-0472">Membrane</keyword>
<keyword evidence="8" id="KW-1185">Reference proteome</keyword>
<evidence type="ECO:0000313" key="8">
    <source>
        <dbReference type="Proteomes" id="UP000029221"/>
    </source>
</evidence>
<dbReference type="eggNOG" id="COG0795">
    <property type="taxonomic scope" value="Bacteria"/>
</dbReference>
<keyword evidence="2" id="KW-1003">Cell membrane</keyword>
<dbReference type="PANTHER" id="PTHR33529">
    <property type="entry name" value="SLR0882 PROTEIN-RELATED"/>
    <property type="match status" value="1"/>
</dbReference>
<evidence type="ECO:0000256" key="4">
    <source>
        <dbReference type="ARBA" id="ARBA00022989"/>
    </source>
</evidence>
<evidence type="ECO:0000313" key="7">
    <source>
        <dbReference type="EMBL" id="GAK97044.1"/>
    </source>
</evidence>